<dbReference type="RefSeq" id="WP_106736348.1">
    <property type="nucleotide sequence ID" value="NZ_CP027657.1"/>
</dbReference>
<dbReference type="OrthoDB" id="7063662at2"/>
<organism evidence="2 3">
    <name type="scientific">Ectopseudomonas mendocina</name>
    <name type="common">Pseudomonas mendocina</name>
    <dbReference type="NCBI Taxonomy" id="300"/>
    <lineage>
        <taxon>Bacteria</taxon>
        <taxon>Pseudomonadati</taxon>
        <taxon>Pseudomonadota</taxon>
        <taxon>Gammaproteobacteria</taxon>
        <taxon>Pseudomonadales</taxon>
        <taxon>Pseudomonadaceae</taxon>
        <taxon>Ectopseudomonas</taxon>
    </lineage>
</organism>
<feature type="chain" id="PRO_5015305774" evidence="1">
    <location>
        <begin position="19"/>
        <end position="102"/>
    </location>
</feature>
<name>A0A2R3QIA8_ECTME</name>
<dbReference type="Proteomes" id="UP000238327">
    <property type="component" value="Chromosome"/>
</dbReference>
<evidence type="ECO:0000313" key="3">
    <source>
        <dbReference type="Proteomes" id="UP000238327"/>
    </source>
</evidence>
<evidence type="ECO:0000313" key="2">
    <source>
        <dbReference type="EMBL" id="AVO51499.1"/>
    </source>
</evidence>
<protein>
    <submittedName>
        <fullName evidence="2">Phosphodiesterase</fullName>
    </submittedName>
</protein>
<dbReference type="AlphaFoldDB" id="A0A2R3QIA8"/>
<sequence length="102" mass="11780">MHRFVLLLALLAPTPLFAETLTIPVGTQGADLDERNLPHKGESKRSVLERFGLADEEHAPVGQPPITRWDYREFSVYFEYDHVINSVRHHRARHLDPAKEQQ</sequence>
<proteinExistence type="predicted"/>
<evidence type="ECO:0000256" key="1">
    <source>
        <dbReference type="SAM" id="SignalP"/>
    </source>
</evidence>
<dbReference type="STRING" id="1001585.MDS_1658"/>
<reference evidence="2 3" key="1">
    <citation type="submission" date="2018-03" db="EMBL/GenBank/DDBJ databases">
        <title>Complete genome sequence and methylome analysis of Pseudomonas mendocina NEB 698.</title>
        <authorList>
            <person name="Morgan R.D."/>
        </authorList>
    </citation>
    <scope>NUCLEOTIDE SEQUENCE [LARGE SCALE GENOMIC DNA]</scope>
    <source>
        <strain evidence="2 3">NEB698</strain>
    </source>
</reference>
<feature type="signal peptide" evidence="1">
    <location>
        <begin position="1"/>
        <end position="18"/>
    </location>
</feature>
<accession>A0A2R3QIA8</accession>
<dbReference type="EMBL" id="CP027657">
    <property type="protein sequence ID" value="AVO51499.1"/>
    <property type="molecule type" value="Genomic_DNA"/>
</dbReference>
<gene>
    <name evidence="2" type="ORF">C7A17_01540</name>
</gene>
<keyword evidence="1" id="KW-0732">Signal</keyword>